<dbReference type="CDD" id="cd07989">
    <property type="entry name" value="LPLAT_AGPAT-like"/>
    <property type="match status" value="1"/>
</dbReference>
<feature type="compositionally biased region" description="Basic and acidic residues" evidence="3">
    <location>
        <begin position="245"/>
        <end position="254"/>
    </location>
</feature>
<gene>
    <name evidence="5" type="ORF">FHX71_003016</name>
</gene>
<dbReference type="SMART" id="SM00563">
    <property type="entry name" value="PlsC"/>
    <property type="match status" value="1"/>
</dbReference>
<dbReference type="EC" id="2.3.1.51" evidence="5"/>
<dbReference type="SUPFAM" id="SSF69593">
    <property type="entry name" value="Glycerol-3-phosphate (1)-acyltransferase"/>
    <property type="match status" value="1"/>
</dbReference>
<dbReference type="AlphaFoldDB" id="A0A7W3JAA0"/>
<evidence type="ECO:0000256" key="3">
    <source>
        <dbReference type="SAM" id="MobiDB-lite"/>
    </source>
</evidence>
<evidence type="ECO:0000256" key="1">
    <source>
        <dbReference type="ARBA" id="ARBA00022679"/>
    </source>
</evidence>
<dbReference type="Proteomes" id="UP000540568">
    <property type="component" value="Unassembled WGS sequence"/>
</dbReference>
<dbReference type="Pfam" id="PF01553">
    <property type="entry name" value="Acyltransferase"/>
    <property type="match status" value="1"/>
</dbReference>
<feature type="region of interest" description="Disordered" evidence="3">
    <location>
        <begin position="223"/>
        <end position="254"/>
    </location>
</feature>
<keyword evidence="6" id="KW-1185">Reference proteome</keyword>
<name>A0A7W3JAA0_9MICO</name>
<organism evidence="5 6">
    <name type="scientific">Promicromonospora sukumoe</name>
    <dbReference type="NCBI Taxonomy" id="88382"/>
    <lineage>
        <taxon>Bacteria</taxon>
        <taxon>Bacillati</taxon>
        <taxon>Actinomycetota</taxon>
        <taxon>Actinomycetes</taxon>
        <taxon>Micrococcales</taxon>
        <taxon>Promicromonosporaceae</taxon>
        <taxon>Promicromonospora</taxon>
    </lineage>
</organism>
<evidence type="ECO:0000256" key="2">
    <source>
        <dbReference type="ARBA" id="ARBA00023315"/>
    </source>
</evidence>
<sequence length="254" mass="27301">MFYWVMRNVLVGPLLRLAYQPWVVGGKNVPRTGAAIVASNHLAVIDSFILPLLISRRVTFLGKSDYFTGKGLKGKIVAWFMTGIGVIPVDRSGGAASEAALRTGLRVLREGTLFGIYPEGTRSPDGRLYKAKTGVARMALESGAPVIPVAMVDTEVAQPVGKTIPTFMPLGAVIGEPLDFSRYKGMESDKFVLRAVADEIEYAILALSGQEYVDAYAASAKERAARGEPAIPTSEEGPGGLPLPEVEKPQRPKR</sequence>
<evidence type="ECO:0000313" key="5">
    <source>
        <dbReference type="EMBL" id="MBA8809074.1"/>
    </source>
</evidence>
<dbReference type="EMBL" id="JACGWV010000001">
    <property type="protein sequence ID" value="MBA8809074.1"/>
    <property type="molecule type" value="Genomic_DNA"/>
</dbReference>
<dbReference type="PANTHER" id="PTHR10434:SF11">
    <property type="entry name" value="1-ACYL-SN-GLYCEROL-3-PHOSPHATE ACYLTRANSFERASE"/>
    <property type="match status" value="1"/>
</dbReference>
<dbReference type="GO" id="GO:0003841">
    <property type="term" value="F:1-acylglycerol-3-phosphate O-acyltransferase activity"/>
    <property type="evidence" value="ECO:0007669"/>
    <property type="project" value="UniProtKB-EC"/>
</dbReference>
<evidence type="ECO:0000259" key="4">
    <source>
        <dbReference type="SMART" id="SM00563"/>
    </source>
</evidence>
<accession>A0A7W3JAA0</accession>
<dbReference type="InterPro" id="IPR002123">
    <property type="entry name" value="Plipid/glycerol_acylTrfase"/>
</dbReference>
<dbReference type="GO" id="GO:0005886">
    <property type="term" value="C:plasma membrane"/>
    <property type="evidence" value="ECO:0007669"/>
    <property type="project" value="TreeGrafter"/>
</dbReference>
<keyword evidence="1 5" id="KW-0808">Transferase</keyword>
<reference evidence="5 6" key="1">
    <citation type="submission" date="2020-07" db="EMBL/GenBank/DDBJ databases">
        <title>Sequencing the genomes of 1000 actinobacteria strains.</title>
        <authorList>
            <person name="Klenk H.-P."/>
        </authorList>
    </citation>
    <scope>NUCLEOTIDE SEQUENCE [LARGE SCALE GENOMIC DNA]</scope>
    <source>
        <strain evidence="5 6">DSM 44121</strain>
    </source>
</reference>
<evidence type="ECO:0000313" key="6">
    <source>
        <dbReference type="Proteomes" id="UP000540568"/>
    </source>
</evidence>
<keyword evidence="2 5" id="KW-0012">Acyltransferase</keyword>
<proteinExistence type="predicted"/>
<feature type="domain" description="Phospholipid/glycerol acyltransferase" evidence="4">
    <location>
        <begin position="35"/>
        <end position="154"/>
    </location>
</feature>
<dbReference type="GO" id="GO:0006654">
    <property type="term" value="P:phosphatidic acid biosynthetic process"/>
    <property type="evidence" value="ECO:0007669"/>
    <property type="project" value="TreeGrafter"/>
</dbReference>
<dbReference type="RefSeq" id="WP_182617654.1">
    <property type="nucleotide sequence ID" value="NZ_BAAATF010000003.1"/>
</dbReference>
<protein>
    <submittedName>
        <fullName evidence="5">1-acyl-sn-glycerol-3-phosphate acyltransferase</fullName>
        <ecNumber evidence="5">2.3.1.51</ecNumber>
    </submittedName>
</protein>
<comment type="caution">
    <text evidence="5">The sequence shown here is derived from an EMBL/GenBank/DDBJ whole genome shotgun (WGS) entry which is preliminary data.</text>
</comment>
<dbReference type="PANTHER" id="PTHR10434">
    <property type="entry name" value="1-ACYL-SN-GLYCEROL-3-PHOSPHATE ACYLTRANSFERASE"/>
    <property type="match status" value="1"/>
</dbReference>